<dbReference type="Proteomes" id="UP000789759">
    <property type="component" value="Unassembled WGS sequence"/>
</dbReference>
<proteinExistence type="predicted"/>
<name>A0A9N9P2L2_9GLOM</name>
<organism evidence="1 2">
    <name type="scientific">Cetraspora pellucida</name>
    <dbReference type="NCBI Taxonomy" id="1433469"/>
    <lineage>
        <taxon>Eukaryota</taxon>
        <taxon>Fungi</taxon>
        <taxon>Fungi incertae sedis</taxon>
        <taxon>Mucoromycota</taxon>
        <taxon>Glomeromycotina</taxon>
        <taxon>Glomeromycetes</taxon>
        <taxon>Diversisporales</taxon>
        <taxon>Gigasporaceae</taxon>
        <taxon>Cetraspora</taxon>
    </lineage>
</organism>
<reference evidence="1" key="1">
    <citation type="submission" date="2021-06" db="EMBL/GenBank/DDBJ databases">
        <authorList>
            <person name="Kallberg Y."/>
            <person name="Tangrot J."/>
            <person name="Rosling A."/>
        </authorList>
    </citation>
    <scope>NUCLEOTIDE SEQUENCE</scope>
    <source>
        <strain evidence="1">FL966</strain>
    </source>
</reference>
<keyword evidence="2" id="KW-1185">Reference proteome</keyword>
<sequence length="125" mass="14195">IGATIAYIHSANAEGIIDAVASFPNVSLELIEKPQQAFYIVDQKSNNIDLLIQDSDYLKYLEQAKALFKKPQRFNQSVRMNRIKEGLNETQDIINQLADQLQKKMYIKKYGICEETGHSKGKCSN</sequence>
<dbReference type="AlphaFoldDB" id="A0A9N9P2L2"/>
<dbReference type="EMBL" id="CAJVQA010025472">
    <property type="protein sequence ID" value="CAG8786122.1"/>
    <property type="molecule type" value="Genomic_DNA"/>
</dbReference>
<feature type="non-terminal residue" evidence="1">
    <location>
        <position position="1"/>
    </location>
</feature>
<accession>A0A9N9P2L2</accession>
<evidence type="ECO:0000313" key="1">
    <source>
        <dbReference type="EMBL" id="CAG8786122.1"/>
    </source>
</evidence>
<comment type="caution">
    <text evidence="1">The sequence shown here is derived from an EMBL/GenBank/DDBJ whole genome shotgun (WGS) entry which is preliminary data.</text>
</comment>
<gene>
    <name evidence="1" type="ORF">CPELLU_LOCUS16691</name>
</gene>
<protein>
    <submittedName>
        <fullName evidence="1">22401_t:CDS:1</fullName>
    </submittedName>
</protein>
<dbReference type="OrthoDB" id="2425078at2759"/>
<evidence type="ECO:0000313" key="2">
    <source>
        <dbReference type="Proteomes" id="UP000789759"/>
    </source>
</evidence>